<evidence type="ECO:0000259" key="1">
    <source>
        <dbReference type="PROSITE" id="PS51352"/>
    </source>
</evidence>
<dbReference type="PATRIC" id="fig|1172194.4.peg.2131"/>
<dbReference type="Pfam" id="PF00578">
    <property type="entry name" value="AhpC-TSA"/>
    <property type="match status" value="1"/>
</dbReference>
<dbReference type="Proteomes" id="UP000003704">
    <property type="component" value="Unassembled WGS sequence"/>
</dbReference>
<dbReference type="OrthoDB" id="9811352at2"/>
<name>I8TDM4_9GAMM</name>
<dbReference type="STRING" id="1172194.WQQ_22070"/>
<proteinExistence type="predicted"/>
<keyword evidence="3" id="KW-1185">Reference proteome</keyword>
<evidence type="ECO:0000313" key="3">
    <source>
        <dbReference type="Proteomes" id="UP000003704"/>
    </source>
</evidence>
<reference evidence="2 3" key="1">
    <citation type="journal article" date="2012" name="J. Bacteriol.">
        <title>Genome Sequence of n-Alkane-Degrading Hydrocarboniphaga effusa Strain AP103T (ATCC BAA-332T).</title>
        <authorList>
            <person name="Chang H.K."/>
            <person name="Zylstra G.J."/>
            <person name="Chae J.C."/>
        </authorList>
    </citation>
    <scope>NUCLEOTIDE SEQUENCE [LARGE SCALE GENOMIC DNA]</scope>
    <source>
        <strain evidence="2 3">AP103</strain>
    </source>
</reference>
<dbReference type="PROSITE" id="PS51352">
    <property type="entry name" value="THIOREDOXIN_2"/>
    <property type="match status" value="1"/>
</dbReference>
<accession>I8TDM4</accession>
<dbReference type="Gene3D" id="3.40.30.10">
    <property type="entry name" value="Glutaredoxin"/>
    <property type="match status" value="1"/>
</dbReference>
<evidence type="ECO:0000313" key="2">
    <source>
        <dbReference type="EMBL" id="EIT72070.1"/>
    </source>
</evidence>
<dbReference type="PANTHER" id="PTHR42852">
    <property type="entry name" value="THIOL:DISULFIDE INTERCHANGE PROTEIN DSBE"/>
    <property type="match status" value="1"/>
</dbReference>
<sequence length="192" mass="20595">MSSSYRDAPEWQVDQWFNARTPPTLASLRGKVIVLEAFQMLCPGCVSHGLPQAQRVHQTFSPAQVAVIGLHTVFEHHAAMTPTSLAAFLHEYRIGFPVGVDRPRATGIPETMRAYGMQGTPTLILIDAQGRIRHEHFGQVGDLLLGAQIASLVAEAVDVLALRQAAAGSHVTEAGDCTADACGARSESGNRD</sequence>
<dbReference type="RefSeq" id="WP_007185150.1">
    <property type="nucleotide sequence ID" value="NZ_AKGD01000001.1"/>
</dbReference>
<dbReference type="SUPFAM" id="SSF52833">
    <property type="entry name" value="Thioredoxin-like"/>
    <property type="match status" value="1"/>
</dbReference>
<protein>
    <recommendedName>
        <fullName evidence="1">Thioredoxin domain-containing protein</fullName>
    </recommendedName>
</protein>
<dbReference type="InterPro" id="IPR036249">
    <property type="entry name" value="Thioredoxin-like_sf"/>
</dbReference>
<dbReference type="GO" id="GO:0016209">
    <property type="term" value="F:antioxidant activity"/>
    <property type="evidence" value="ECO:0007669"/>
    <property type="project" value="InterPro"/>
</dbReference>
<dbReference type="PANTHER" id="PTHR42852:SF13">
    <property type="entry name" value="PROTEIN DIPZ"/>
    <property type="match status" value="1"/>
</dbReference>
<gene>
    <name evidence="2" type="ORF">WQQ_22070</name>
</gene>
<dbReference type="InterPro" id="IPR013766">
    <property type="entry name" value="Thioredoxin_domain"/>
</dbReference>
<organism evidence="2 3">
    <name type="scientific">Hydrocarboniphaga effusa AP103</name>
    <dbReference type="NCBI Taxonomy" id="1172194"/>
    <lineage>
        <taxon>Bacteria</taxon>
        <taxon>Pseudomonadati</taxon>
        <taxon>Pseudomonadota</taxon>
        <taxon>Gammaproteobacteria</taxon>
        <taxon>Nevskiales</taxon>
        <taxon>Nevskiaceae</taxon>
        <taxon>Hydrocarboniphaga</taxon>
    </lineage>
</organism>
<dbReference type="AlphaFoldDB" id="I8TDM4"/>
<dbReference type="EMBL" id="AKGD01000001">
    <property type="protein sequence ID" value="EIT72070.1"/>
    <property type="molecule type" value="Genomic_DNA"/>
</dbReference>
<dbReference type="InterPro" id="IPR000866">
    <property type="entry name" value="AhpC/TSA"/>
</dbReference>
<feature type="domain" description="Thioredoxin" evidence="1">
    <location>
        <begin position="2"/>
        <end position="158"/>
    </location>
</feature>
<dbReference type="InterPro" id="IPR050553">
    <property type="entry name" value="Thioredoxin_ResA/DsbE_sf"/>
</dbReference>
<dbReference type="GO" id="GO:0016491">
    <property type="term" value="F:oxidoreductase activity"/>
    <property type="evidence" value="ECO:0007669"/>
    <property type="project" value="InterPro"/>
</dbReference>
<comment type="caution">
    <text evidence="2">The sequence shown here is derived from an EMBL/GenBank/DDBJ whole genome shotgun (WGS) entry which is preliminary data.</text>
</comment>